<dbReference type="RefSeq" id="WP_151094719.1">
    <property type="nucleotide sequence ID" value="NZ_CP071520.1"/>
</dbReference>
<dbReference type="GO" id="GO:0006508">
    <property type="term" value="P:proteolysis"/>
    <property type="evidence" value="ECO:0007669"/>
    <property type="project" value="InterPro"/>
</dbReference>
<evidence type="ECO:0000313" key="2">
    <source>
        <dbReference type="EMBL" id="QSX98838.1"/>
    </source>
</evidence>
<dbReference type="Gene3D" id="2.40.10.120">
    <property type="match status" value="1"/>
</dbReference>
<gene>
    <name evidence="2" type="ORF">J3P46_13600</name>
</gene>
<sequence length="338" mass="36347">MNKPILMCVPLLGLFTPLSEAQDMQCLFTANQPATVQIKYEYTTPDGDGVDYGSGFIVSPSGHVITNAHVVSPHTKDVTVNSAMVTARAGSRLNPPVEASVVSRDSESDLALLKLPLAPGAAPWPTVTIAPPDNIAVGTTLTALGFAGASDLALVPGGQKTAENTMLDGQLKPWWQTNLALNPGNSGSPVFGRYGTVVGVAVAINNGGQLVTYIIPITRAQHLLTAAGAEMKKSAACAAFPVCQHPSHGIERYAIDELKSEWTPWRGGGYSRSAACKNYEQQLKNAYPSAILSFIRDDENSQDTGFRHFEYRYFCEFRRQENPVYVAKQSAACMEPEK</sequence>
<dbReference type="PANTHER" id="PTHR43019:SF23">
    <property type="entry name" value="PROTEASE DO-LIKE 5, CHLOROPLASTIC"/>
    <property type="match status" value="1"/>
</dbReference>
<feature type="signal peptide" evidence="1">
    <location>
        <begin position="1"/>
        <end position="21"/>
    </location>
</feature>
<dbReference type="PRINTS" id="PR00834">
    <property type="entry name" value="PROTEASES2C"/>
</dbReference>
<evidence type="ECO:0000313" key="3">
    <source>
        <dbReference type="Proteomes" id="UP000662821"/>
    </source>
</evidence>
<organism evidence="2 3">
    <name type="scientific">Janthinobacterium lividum</name>
    <dbReference type="NCBI Taxonomy" id="29581"/>
    <lineage>
        <taxon>Bacteria</taxon>
        <taxon>Pseudomonadati</taxon>
        <taxon>Pseudomonadota</taxon>
        <taxon>Betaproteobacteria</taxon>
        <taxon>Burkholderiales</taxon>
        <taxon>Oxalobacteraceae</taxon>
        <taxon>Janthinobacterium</taxon>
    </lineage>
</organism>
<reference evidence="2 3" key="1">
    <citation type="submission" date="2021-03" db="EMBL/GenBank/DDBJ databases">
        <title>Draft genome sequence of Janthinobacterium sp. strain PLB02 isolated from infected primmorphs (Lubomirskia baicalensis).</title>
        <authorList>
            <person name="Chernogor L.I."/>
            <person name="Belikov S.I."/>
            <person name="Petrushin I.S."/>
        </authorList>
    </citation>
    <scope>NUCLEOTIDE SEQUENCE [LARGE SCALE GENOMIC DNA]</scope>
    <source>
        <strain evidence="2 3">PLB02</strain>
    </source>
</reference>
<name>A0AAJ4T7P4_9BURK</name>
<proteinExistence type="predicted"/>
<feature type="chain" id="PRO_5042559103" evidence="1">
    <location>
        <begin position="22"/>
        <end position="338"/>
    </location>
</feature>
<dbReference type="GO" id="GO:0004252">
    <property type="term" value="F:serine-type endopeptidase activity"/>
    <property type="evidence" value="ECO:0007669"/>
    <property type="project" value="InterPro"/>
</dbReference>
<dbReference type="PANTHER" id="PTHR43019">
    <property type="entry name" value="SERINE ENDOPROTEASE DEGS"/>
    <property type="match status" value="1"/>
</dbReference>
<protein>
    <submittedName>
        <fullName evidence="2">Trypsin-like peptidase domain-containing protein</fullName>
    </submittedName>
</protein>
<dbReference type="SUPFAM" id="SSF50494">
    <property type="entry name" value="Trypsin-like serine proteases"/>
    <property type="match status" value="1"/>
</dbReference>
<accession>A0AAJ4T7P4</accession>
<dbReference type="EMBL" id="CP071520">
    <property type="protein sequence ID" value="QSX98838.1"/>
    <property type="molecule type" value="Genomic_DNA"/>
</dbReference>
<dbReference type="Proteomes" id="UP000662821">
    <property type="component" value="Chromosome"/>
</dbReference>
<evidence type="ECO:0000256" key="1">
    <source>
        <dbReference type="SAM" id="SignalP"/>
    </source>
</evidence>
<dbReference type="AlphaFoldDB" id="A0AAJ4T7P4"/>
<dbReference type="InterPro" id="IPR001940">
    <property type="entry name" value="Peptidase_S1C"/>
</dbReference>
<dbReference type="InterPro" id="IPR009003">
    <property type="entry name" value="Peptidase_S1_PA"/>
</dbReference>
<keyword evidence="1" id="KW-0732">Signal</keyword>
<dbReference type="Pfam" id="PF13365">
    <property type="entry name" value="Trypsin_2"/>
    <property type="match status" value="1"/>
</dbReference>